<keyword evidence="2" id="KW-0503">Monooxygenase</keyword>
<evidence type="ECO:0000313" key="3">
    <source>
        <dbReference type="Proteomes" id="UP000017840"/>
    </source>
</evidence>
<protein>
    <submittedName>
        <fullName evidence="2">Luciferase-like monooxygenase</fullName>
    </submittedName>
</protein>
<dbReference type="Pfam" id="PF24114">
    <property type="entry name" value="DUF7388"/>
    <property type="match status" value="1"/>
</dbReference>
<dbReference type="SUPFAM" id="SSF51679">
    <property type="entry name" value="Bacterial luciferase-like"/>
    <property type="match status" value="1"/>
</dbReference>
<keyword evidence="3" id="KW-1185">Reference proteome</keyword>
<feature type="compositionally biased region" description="Acidic residues" evidence="1">
    <location>
        <begin position="1"/>
        <end position="11"/>
    </location>
</feature>
<dbReference type="EMBL" id="ASGZ01000021">
    <property type="protein sequence ID" value="ESP88965.1"/>
    <property type="molecule type" value="Genomic_DNA"/>
</dbReference>
<dbReference type="Gene3D" id="3.20.20.30">
    <property type="entry name" value="Luciferase-like domain"/>
    <property type="match status" value="1"/>
</dbReference>
<proteinExistence type="predicted"/>
<keyword evidence="2" id="KW-0560">Oxidoreductase</keyword>
<dbReference type="Proteomes" id="UP000017840">
    <property type="component" value="Unassembled WGS sequence"/>
</dbReference>
<dbReference type="InterPro" id="IPR036661">
    <property type="entry name" value="Luciferase-like_sf"/>
</dbReference>
<sequence length="285" mass="29785">MDTEIDIDSDDSGAATDDDRAARAAADADAGGIAARTGLDGVSLKPRECDVSVAADLPFGLVCVDYEGRESLPAFDTLAALARDRTVRLTTPVRADGFDPRGDDSLTRALPDSVGRILVAGHPAYLDESERKRAVAPRLGDAVGVSTDPWVGTEGIERVALAAGGTQYELLSRTTERDVRALRAAGYEGDIAVYAPTVPTDDEDAVLDAVGGYAARRKPVQKALPDGAETDADASGRAREVLRKATRDYALVGDPDTVGDRVAALKEAGADLVVGYPAAGVETFR</sequence>
<dbReference type="eggNOG" id="arCOG05074">
    <property type="taxonomic scope" value="Archaea"/>
</dbReference>
<dbReference type="AlphaFoldDB" id="V4HE65"/>
<organism evidence="2 3">
    <name type="scientific">Candidatus Halobonum tyrrellensis G22</name>
    <dbReference type="NCBI Taxonomy" id="1324957"/>
    <lineage>
        <taxon>Archaea</taxon>
        <taxon>Methanobacteriati</taxon>
        <taxon>Methanobacteriota</taxon>
        <taxon>Stenosarchaea group</taxon>
        <taxon>Halobacteria</taxon>
        <taxon>Halobacteriales</taxon>
        <taxon>Haloferacaceae</taxon>
        <taxon>Candidatus Halobonum</taxon>
    </lineage>
</organism>
<comment type="caution">
    <text evidence="2">The sequence shown here is derived from an EMBL/GenBank/DDBJ whole genome shotgun (WGS) entry which is preliminary data.</text>
</comment>
<dbReference type="InterPro" id="IPR055812">
    <property type="entry name" value="DUF7388"/>
</dbReference>
<name>V4HE65_9EURY</name>
<evidence type="ECO:0000313" key="2">
    <source>
        <dbReference type="EMBL" id="ESP88965.1"/>
    </source>
</evidence>
<dbReference type="GO" id="GO:0016705">
    <property type="term" value="F:oxidoreductase activity, acting on paired donors, with incorporation or reduction of molecular oxygen"/>
    <property type="evidence" value="ECO:0007669"/>
    <property type="project" value="InterPro"/>
</dbReference>
<feature type="region of interest" description="Disordered" evidence="1">
    <location>
        <begin position="1"/>
        <end position="27"/>
    </location>
</feature>
<dbReference type="STRING" id="1324957.K933_06763"/>
<accession>V4HE65</accession>
<gene>
    <name evidence="2" type="ORF">K933_06763</name>
</gene>
<evidence type="ECO:0000256" key="1">
    <source>
        <dbReference type="SAM" id="MobiDB-lite"/>
    </source>
</evidence>
<reference evidence="2 3" key="1">
    <citation type="journal article" date="2013" name="Genome Announc.">
        <title>Draft Genome Sequence of 'Candidatus Halobonum tyrrellensis' Strain G22, Isolated from the Hypersaline Waters of Lake Tyrrell, Australia.</title>
        <authorList>
            <person name="Ugalde J.A."/>
            <person name="Narasingarao P."/>
            <person name="Kuo S."/>
            <person name="Podell S."/>
            <person name="Allen E.E."/>
        </authorList>
    </citation>
    <scope>NUCLEOTIDE SEQUENCE [LARGE SCALE GENOMIC DNA]</scope>
    <source>
        <strain evidence="2 3">G22</strain>
    </source>
</reference>
<dbReference type="GO" id="GO:0004497">
    <property type="term" value="F:monooxygenase activity"/>
    <property type="evidence" value="ECO:0007669"/>
    <property type="project" value="UniProtKB-KW"/>
</dbReference>
<dbReference type="PATRIC" id="fig|1324957.4.peg.1369"/>